<feature type="region of interest" description="Disordered" evidence="2">
    <location>
        <begin position="389"/>
        <end position="420"/>
    </location>
</feature>
<dbReference type="PANTHER" id="PTHR34479:SF1">
    <property type="entry name" value="COILED-COIL DOMAIN-CONTAINING PROTEIN 30"/>
    <property type="match status" value="1"/>
</dbReference>
<gene>
    <name evidence="3" type="ORF">F2P81_011738</name>
</gene>
<feature type="coiled-coil region" evidence="1">
    <location>
        <begin position="105"/>
        <end position="139"/>
    </location>
</feature>
<reference evidence="3 4" key="1">
    <citation type="submission" date="2019-06" db="EMBL/GenBank/DDBJ databases">
        <title>Draft genomes of female and male turbot (Scophthalmus maximus).</title>
        <authorList>
            <person name="Xu H."/>
            <person name="Xu X.-W."/>
            <person name="Shao C."/>
            <person name="Chen S."/>
        </authorList>
    </citation>
    <scope>NUCLEOTIDE SEQUENCE [LARGE SCALE GENOMIC DNA]</scope>
    <source>
        <strain evidence="3">Ysfricsl-2016a</strain>
        <tissue evidence="3">Blood</tissue>
    </source>
</reference>
<feature type="compositionally biased region" description="Basic residues" evidence="2">
    <location>
        <begin position="804"/>
        <end position="814"/>
    </location>
</feature>
<organism evidence="3 4">
    <name type="scientific">Scophthalmus maximus</name>
    <name type="common">Turbot</name>
    <name type="synonym">Psetta maxima</name>
    <dbReference type="NCBI Taxonomy" id="52904"/>
    <lineage>
        <taxon>Eukaryota</taxon>
        <taxon>Metazoa</taxon>
        <taxon>Chordata</taxon>
        <taxon>Craniata</taxon>
        <taxon>Vertebrata</taxon>
        <taxon>Euteleostomi</taxon>
        <taxon>Actinopterygii</taxon>
        <taxon>Neopterygii</taxon>
        <taxon>Teleostei</taxon>
        <taxon>Neoteleostei</taxon>
        <taxon>Acanthomorphata</taxon>
        <taxon>Carangaria</taxon>
        <taxon>Pleuronectiformes</taxon>
        <taxon>Pleuronectoidei</taxon>
        <taxon>Scophthalmidae</taxon>
        <taxon>Scophthalmus</taxon>
    </lineage>
</organism>
<feature type="compositionally biased region" description="Basic and acidic residues" evidence="2">
    <location>
        <begin position="193"/>
        <end position="215"/>
    </location>
</feature>
<dbReference type="Proteomes" id="UP000438429">
    <property type="component" value="Unassembled WGS sequence"/>
</dbReference>
<dbReference type="Pfam" id="PF15742">
    <property type="entry name" value="DUF4686"/>
    <property type="match status" value="1"/>
</dbReference>
<dbReference type="EMBL" id="VEVO01000010">
    <property type="protein sequence ID" value="KAF0036426.1"/>
    <property type="molecule type" value="Genomic_DNA"/>
</dbReference>
<feature type="compositionally biased region" description="Low complexity" evidence="2">
    <location>
        <begin position="410"/>
        <end position="420"/>
    </location>
</feature>
<comment type="caution">
    <text evidence="3">The sequence shown here is derived from an EMBL/GenBank/DDBJ whole genome shotgun (WGS) entry which is preliminary data.</text>
</comment>
<feature type="compositionally biased region" description="Basic and acidic residues" evidence="2">
    <location>
        <begin position="394"/>
        <end position="409"/>
    </location>
</feature>
<dbReference type="PANTHER" id="PTHR34479">
    <property type="entry name" value="COILED-COIL DOMAIN-CONTAINING PROTEIN 30"/>
    <property type="match status" value="1"/>
</dbReference>
<feature type="coiled-coil region" evidence="1">
    <location>
        <begin position="492"/>
        <end position="702"/>
    </location>
</feature>
<feature type="region of interest" description="Disordered" evidence="2">
    <location>
        <begin position="183"/>
        <end position="215"/>
    </location>
</feature>
<proteinExistence type="predicted"/>
<dbReference type="InterPro" id="IPR052825">
    <property type="entry name" value="CCD-Prefoldin_beta-like"/>
</dbReference>
<accession>A0A6A4SMK0</accession>
<evidence type="ECO:0008006" key="5">
    <source>
        <dbReference type="Google" id="ProtNLM"/>
    </source>
</evidence>
<dbReference type="InterPro" id="IPR031476">
    <property type="entry name" value="DUF4686"/>
</dbReference>
<feature type="region of interest" description="Disordered" evidence="2">
    <location>
        <begin position="801"/>
        <end position="822"/>
    </location>
</feature>
<evidence type="ECO:0000313" key="4">
    <source>
        <dbReference type="Proteomes" id="UP000438429"/>
    </source>
</evidence>
<evidence type="ECO:0000256" key="1">
    <source>
        <dbReference type="SAM" id="Coils"/>
    </source>
</evidence>
<dbReference type="AlphaFoldDB" id="A0A6A4SMK0"/>
<evidence type="ECO:0000313" key="3">
    <source>
        <dbReference type="EMBL" id="KAF0036426.1"/>
    </source>
</evidence>
<name>A0A6A4SMK0_SCOMX</name>
<feature type="coiled-coil region" evidence="1">
    <location>
        <begin position="433"/>
        <end position="460"/>
    </location>
</feature>
<keyword evidence="1" id="KW-0175">Coiled coil</keyword>
<evidence type="ECO:0000256" key="2">
    <source>
        <dbReference type="SAM" id="MobiDB-lite"/>
    </source>
</evidence>
<sequence>MLCEQLNMFATYTVKITVGGLSCFASKHKMEKLQTELDQISMRLQEDGLPPAASAEERQRYLWQQLLREEARRHSVTQEMQTIRTQQASEMKEVESYVAHIRGLLEERECLTADYERDNEHLRRELLQIRQQQESQTKELAEMLAQEDLGEMGLSSPSEQVAYLLVERATLLERLEAAERRLESQSLTGNSMEGHHQARSEEISQEQNERQRLERDLEEASRRLAMAHQDIRRLTSELDVAKNNNLDSSGSGLQGMVQEVEHLRREVDKLKHCDMMKLQQAKEQNDRLDAENRALRERVRTIESEKQNLRGQCQNSVLSQKAEEAKQMRQDLQRAQSLFTSAERELRYEKERNMDLKRHNTLLDQEKLKLCAELKQVQTKLVQAEQTVHSQAAEGERQQQKTRELELELARSSTNRSAATSLQEDLQAERVQLITADKKVLELQQQLKNAQHQLRVEEARAGETSRLERDSRDLSDTLSALRAQQHEEHITRKLLEQREEELQQQVRSLRLKEASLTRTNTELSHRAQQLETRLTILEAELSKARVEVREGQRSSHRLQEELAASQQECDRLPGELQQVLLQLDTHVRKYNEKHSQHKTKLRQAKQVFLKAMAQRDRTIQKLENDLVLASSLLHKEKERIDTVLEENEKLLEERRELLRKISEAEEMGSNGMRTASTVQHRVNVLEVENRQLQDRTLKLSNQNAKKVLPSESLCDSILHASTLSLTSGSCDPLDILDKLCRVKVGERAVEEGVRASVSAHQLSEQGYLNLTSPLVSPEAKATEESSNNSDKGKYHLASFSKPISWKRKKQKRQTKTFPMANASGSLHDAYESAY</sequence>
<protein>
    <recommendedName>
        <fullName evidence="5">Coiled-coil domain-containing protein 30-like</fullName>
    </recommendedName>
</protein>